<dbReference type="OrthoDB" id="179940at2"/>
<reference evidence="1 2" key="2">
    <citation type="submission" date="2019-01" db="EMBL/GenBank/DDBJ databases">
        <title>Tautonia sociabilis, a novel thermotolerant planctomycete of Isosphaeraceae family, isolated from a 4000 m deep subterranean habitat.</title>
        <authorList>
            <person name="Kovaleva O.L."/>
            <person name="Elcheninov A.G."/>
            <person name="Van Heerden E."/>
            <person name="Toshchakov S.V."/>
            <person name="Novikov A."/>
            <person name="Bonch-Osmolovskaya E.A."/>
            <person name="Kublanov I.V."/>
        </authorList>
    </citation>
    <scope>NUCLEOTIDE SEQUENCE [LARGE SCALE GENOMIC DNA]</scope>
    <source>
        <strain evidence="1 2">GM2012</strain>
    </source>
</reference>
<sequence length="376" mass="40282">MRQEPMNMQSRRSFLAQGLGAAGLVLGLPRLGRASAQSADASIARAVEFLRTRQADDGSWSGERNEPGITGLVVAALLKSGRMTPLDPVVSKGLAYLEQFVDPAGGFPGTSHANYTTAIAIMAFHEANRDGRYDAIVKGGQDFLKTKQWDEGEGRHPDDVFYGGAGYGGRSDRPDLSNTAFMVEALRETGLPADDPALQKALIFVSRSQNLDSEFNDQPWAEKVNDGGFIYTPANGGSSLAGEAPGGGLRSYGGMTYAGFKSLVYAGLTRDDPRVKAALEYIRAHYTVEENPGLGQVGLYYYYQAMAKALAAFGEPTIVDSQGVSHDWRADLTAALVKRQGPRGEWVNPADRFMEGDPNLVTAYGILALASVRASG</sequence>
<evidence type="ECO:0000313" key="1">
    <source>
        <dbReference type="EMBL" id="RUL87398.1"/>
    </source>
</evidence>
<dbReference type="InterPro" id="IPR006311">
    <property type="entry name" value="TAT_signal"/>
</dbReference>
<evidence type="ECO:0008006" key="3">
    <source>
        <dbReference type="Google" id="ProtNLM"/>
    </source>
</evidence>
<dbReference type="AlphaFoldDB" id="A0A432MJU3"/>
<protein>
    <recommendedName>
        <fullName evidence="3">Squalene cyclase C-terminal domain-containing protein</fullName>
    </recommendedName>
</protein>
<dbReference type="InterPro" id="IPR008930">
    <property type="entry name" value="Terpenoid_cyclase/PrenylTrfase"/>
</dbReference>
<organism evidence="1 2">
    <name type="scientific">Tautonia sociabilis</name>
    <dbReference type="NCBI Taxonomy" id="2080755"/>
    <lineage>
        <taxon>Bacteria</taxon>
        <taxon>Pseudomonadati</taxon>
        <taxon>Planctomycetota</taxon>
        <taxon>Planctomycetia</taxon>
        <taxon>Isosphaerales</taxon>
        <taxon>Isosphaeraceae</taxon>
        <taxon>Tautonia</taxon>
    </lineage>
</organism>
<reference evidence="1 2" key="1">
    <citation type="submission" date="2018-12" db="EMBL/GenBank/DDBJ databases">
        <authorList>
            <person name="Toschakov S.V."/>
        </authorList>
    </citation>
    <scope>NUCLEOTIDE SEQUENCE [LARGE SCALE GENOMIC DNA]</scope>
    <source>
        <strain evidence="1 2">GM2012</strain>
    </source>
</reference>
<name>A0A432MJU3_9BACT</name>
<dbReference type="Proteomes" id="UP000280296">
    <property type="component" value="Unassembled WGS sequence"/>
</dbReference>
<gene>
    <name evidence="1" type="ORF">TsocGM_12780</name>
</gene>
<dbReference type="PROSITE" id="PS51318">
    <property type="entry name" value="TAT"/>
    <property type="match status" value="1"/>
</dbReference>
<keyword evidence="2" id="KW-1185">Reference proteome</keyword>
<dbReference type="SUPFAM" id="SSF48239">
    <property type="entry name" value="Terpenoid cyclases/Protein prenyltransferases"/>
    <property type="match status" value="1"/>
</dbReference>
<proteinExistence type="predicted"/>
<dbReference type="CDD" id="cd00688">
    <property type="entry name" value="ISOPREN_C2_like"/>
    <property type="match status" value="1"/>
</dbReference>
<comment type="caution">
    <text evidence="1">The sequence shown here is derived from an EMBL/GenBank/DDBJ whole genome shotgun (WGS) entry which is preliminary data.</text>
</comment>
<evidence type="ECO:0000313" key="2">
    <source>
        <dbReference type="Proteomes" id="UP000280296"/>
    </source>
</evidence>
<dbReference type="EMBL" id="RYZH01000022">
    <property type="protein sequence ID" value="RUL87398.1"/>
    <property type="molecule type" value="Genomic_DNA"/>
</dbReference>
<dbReference type="Gene3D" id="1.50.10.20">
    <property type="match status" value="3"/>
</dbReference>
<accession>A0A432MJU3</accession>